<sequence>MIKTIFYVPNLLNYARFILLIVVVFSIGKNPLRAFILNLIAGNLDMIDGMYARSFGQGSKFGAFMDHGMDRLATSIMFVYLAVRYKKIWYVFLTVQFVELVMDILMAYLKHYRSVVNLLKINSITDDSQMIAAFRQELGEQAVEERILDAKSEQLGHQSVINFFLQLVWYSGDAFYWILYSYLFIEEKSGILAAYQNYLQSFLDGIINLTSRYFPRLFSFNLGLNFIRAIFMIRNKIKSCIIR</sequence>
<evidence type="ECO:0000256" key="1">
    <source>
        <dbReference type="ARBA" id="ARBA00004141"/>
    </source>
</evidence>
<dbReference type="AlphaFoldDB" id="A0A3M7P8I1"/>
<keyword evidence="4 9" id="KW-1133">Transmembrane helix</keyword>
<dbReference type="GO" id="GO:0016780">
    <property type="term" value="F:phosphotransferase activity, for other substituted phosphate groups"/>
    <property type="evidence" value="ECO:0007669"/>
    <property type="project" value="InterPro"/>
</dbReference>
<keyword evidence="3 9" id="KW-0812">Transmembrane</keyword>
<comment type="similarity">
    <text evidence="8">Belongs to the CDP-alcohol phosphatidyltransferase class-I family.</text>
</comment>
<feature type="transmembrane region" description="Helical" evidence="9">
    <location>
        <begin position="89"/>
        <end position="109"/>
    </location>
</feature>
<dbReference type="InterPro" id="IPR043130">
    <property type="entry name" value="CDP-OH_PTrfase_TM_dom"/>
</dbReference>
<evidence type="ECO:0000313" key="10">
    <source>
        <dbReference type="EMBL" id="RMZ95368.1"/>
    </source>
</evidence>
<accession>A0A3M7P8I1</accession>
<dbReference type="OrthoDB" id="10251079at2759"/>
<evidence type="ECO:0000256" key="8">
    <source>
        <dbReference type="RuleBase" id="RU003750"/>
    </source>
</evidence>
<gene>
    <name evidence="10" type="ORF">BpHYR1_025972</name>
</gene>
<evidence type="ECO:0000313" key="11">
    <source>
        <dbReference type="Proteomes" id="UP000276133"/>
    </source>
</evidence>
<keyword evidence="11" id="KW-1185">Reference proteome</keyword>
<proteinExistence type="inferred from homology"/>
<keyword evidence="2 8" id="KW-0808">Transferase</keyword>
<comment type="caution">
    <text evidence="10">The sequence shown here is derived from an EMBL/GenBank/DDBJ whole genome shotgun (WGS) entry which is preliminary data.</text>
</comment>
<dbReference type="PANTHER" id="PTHR15362">
    <property type="entry name" value="PHOSPHATIDYLINOSITOL SYNTHASE"/>
    <property type="match status" value="1"/>
</dbReference>
<evidence type="ECO:0000256" key="3">
    <source>
        <dbReference type="ARBA" id="ARBA00022692"/>
    </source>
</evidence>
<evidence type="ECO:0000256" key="2">
    <source>
        <dbReference type="ARBA" id="ARBA00022679"/>
    </source>
</evidence>
<keyword evidence="7" id="KW-1208">Phospholipid metabolism</keyword>
<dbReference type="STRING" id="10195.A0A3M7P8I1"/>
<dbReference type="InterPro" id="IPR048254">
    <property type="entry name" value="CDP_ALCOHOL_P_TRANSF_CS"/>
</dbReference>
<dbReference type="EMBL" id="REGN01012461">
    <property type="protein sequence ID" value="RMZ95368.1"/>
    <property type="molecule type" value="Genomic_DNA"/>
</dbReference>
<dbReference type="PROSITE" id="PS00379">
    <property type="entry name" value="CDP_ALCOHOL_P_TRANSF"/>
    <property type="match status" value="1"/>
</dbReference>
<evidence type="ECO:0000256" key="9">
    <source>
        <dbReference type="SAM" id="Phobius"/>
    </source>
</evidence>
<organism evidence="10 11">
    <name type="scientific">Brachionus plicatilis</name>
    <name type="common">Marine rotifer</name>
    <name type="synonym">Brachionus muelleri</name>
    <dbReference type="NCBI Taxonomy" id="10195"/>
    <lineage>
        <taxon>Eukaryota</taxon>
        <taxon>Metazoa</taxon>
        <taxon>Spiralia</taxon>
        <taxon>Gnathifera</taxon>
        <taxon>Rotifera</taxon>
        <taxon>Eurotatoria</taxon>
        <taxon>Monogononta</taxon>
        <taxon>Pseudotrocha</taxon>
        <taxon>Ploima</taxon>
        <taxon>Brachionidae</taxon>
        <taxon>Brachionus</taxon>
    </lineage>
</organism>
<dbReference type="Proteomes" id="UP000276133">
    <property type="component" value="Unassembled WGS sequence"/>
</dbReference>
<name>A0A3M7P8I1_BRAPC</name>
<keyword evidence="5" id="KW-0443">Lipid metabolism</keyword>
<protein>
    <submittedName>
        <fullName evidence="10">CDP-diacylglycerol-inositol 3-phosphatidyltransferase</fullName>
    </submittedName>
</protein>
<evidence type="ECO:0000256" key="6">
    <source>
        <dbReference type="ARBA" id="ARBA00023136"/>
    </source>
</evidence>
<feature type="transmembrane region" description="Helical" evidence="9">
    <location>
        <begin position="12"/>
        <end position="28"/>
    </location>
</feature>
<dbReference type="Pfam" id="PF01066">
    <property type="entry name" value="CDP-OH_P_transf"/>
    <property type="match status" value="1"/>
</dbReference>
<comment type="subcellular location">
    <subcellularLocation>
        <location evidence="1">Membrane</location>
        <topology evidence="1">Multi-pass membrane protein</topology>
    </subcellularLocation>
</comment>
<dbReference type="InterPro" id="IPR000462">
    <property type="entry name" value="CDP-OH_P_trans"/>
</dbReference>
<evidence type="ECO:0000256" key="7">
    <source>
        <dbReference type="ARBA" id="ARBA00023264"/>
    </source>
</evidence>
<evidence type="ECO:0000256" key="5">
    <source>
        <dbReference type="ARBA" id="ARBA00023098"/>
    </source>
</evidence>
<feature type="transmembrane region" description="Helical" evidence="9">
    <location>
        <begin position="160"/>
        <end position="179"/>
    </location>
</feature>
<dbReference type="Gene3D" id="1.20.120.1760">
    <property type="match status" value="1"/>
</dbReference>
<keyword evidence="6 9" id="KW-0472">Membrane</keyword>
<evidence type="ECO:0000256" key="4">
    <source>
        <dbReference type="ARBA" id="ARBA00022989"/>
    </source>
</evidence>
<reference evidence="10 11" key="1">
    <citation type="journal article" date="2018" name="Sci. Rep.">
        <title>Genomic signatures of local adaptation to the degree of environmental predictability in rotifers.</title>
        <authorList>
            <person name="Franch-Gras L."/>
            <person name="Hahn C."/>
            <person name="Garcia-Roger E.M."/>
            <person name="Carmona M.J."/>
            <person name="Serra M."/>
            <person name="Gomez A."/>
        </authorList>
    </citation>
    <scope>NUCLEOTIDE SEQUENCE [LARGE SCALE GENOMIC DNA]</scope>
    <source>
        <strain evidence="10">HYR1</strain>
    </source>
</reference>
<dbReference type="GO" id="GO:0016020">
    <property type="term" value="C:membrane"/>
    <property type="evidence" value="ECO:0007669"/>
    <property type="project" value="UniProtKB-SubCell"/>
</dbReference>
<dbReference type="GO" id="GO:0008654">
    <property type="term" value="P:phospholipid biosynthetic process"/>
    <property type="evidence" value="ECO:0007669"/>
    <property type="project" value="InterPro"/>
</dbReference>
<dbReference type="PANTHER" id="PTHR15362:SF13">
    <property type="entry name" value="SI:CH1073-145M9.1"/>
    <property type="match status" value="1"/>
</dbReference>